<gene>
    <name evidence="3" type="ORF">UO65_2629</name>
</gene>
<feature type="region of interest" description="Disordered" evidence="1">
    <location>
        <begin position="25"/>
        <end position="71"/>
    </location>
</feature>
<dbReference type="Pfam" id="PF26056">
    <property type="entry name" value="DUF8017"/>
    <property type="match status" value="1"/>
</dbReference>
<accession>W7IMK7</accession>
<proteinExistence type="predicted"/>
<dbReference type="PATRIC" id="fig|909613.9.peg.2635"/>
<feature type="domain" description="DUF8017" evidence="2">
    <location>
        <begin position="65"/>
        <end position="245"/>
    </location>
</feature>
<reference evidence="3 4" key="1">
    <citation type="journal article" date="2014" name="Genome Announc.">
        <title>Draft Genome Sequence of the Antitrypanosomally Active Sponge-Associated Bacterium Actinokineospora sp. Strain EG49.</title>
        <authorList>
            <person name="Harjes J."/>
            <person name="Ryu T."/>
            <person name="Abdelmohsen U.R."/>
            <person name="Moitinho-Silva L."/>
            <person name="Horn H."/>
            <person name="Ravasi T."/>
            <person name="Hentschel U."/>
        </authorList>
    </citation>
    <scope>NUCLEOTIDE SEQUENCE [LARGE SCALE GENOMIC DNA]</scope>
    <source>
        <strain evidence="3 4">EG49</strain>
    </source>
</reference>
<feature type="compositionally biased region" description="Low complexity" evidence="1">
    <location>
        <begin position="28"/>
        <end position="64"/>
    </location>
</feature>
<evidence type="ECO:0000256" key="1">
    <source>
        <dbReference type="SAM" id="MobiDB-lite"/>
    </source>
</evidence>
<protein>
    <recommendedName>
        <fullName evidence="2">DUF8017 domain-containing protein</fullName>
    </recommendedName>
</protein>
<comment type="caution">
    <text evidence="3">The sequence shown here is derived from an EMBL/GenBank/DDBJ whole genome shotgun (WGS) entry which is preliminary data.</text>
</comment>
<evidence type="ECO:0000313" key="4">
    <source>
        <dbReference type="Proteomes" id="UP000019277"/>
    </source>
</evidence>
<evidence type="ECO:0000313" key="3">
    <source>
        <dbReference type="EMBL" id="EWC62115.1"/>
    </source>
</evidence>
<keyword evidence="4" id="KW-1185">Reference proteome</keyword>
<dbReference type="EMBL" id="AYXG01000089">
    <property type="protein sequence ID" value="EWC62115.1"/>
    <property type="molecule type" value="Genomic_DNA"/>
</dbReference>
<organism evidence="3 4">
    <name type="scientific">Actinokineospora spheciospongiae</name>
    <dbReference type="NCBI Taxonomy" id="909613"/>
    <lineage>
        <taxon>Bacteria</taxon>
        <taxon>Bacillati</taxon>
        <taxon>Actinomycetota</taxon>
        <taxon>Actinomycetes</taxon>
        <taxon>Pseudonocardiales</taxon>
        <taxon>Pseudonocardiaceae</taxon>
        <taxon>Actinokineospora</taxon>
    </lineage>
</organism>
<sequence>MLGVISIVVIVAAVVTIILVNRSSDPVAGPQTSSAPPATTTGNPAPSSSRSAPTTRAEPTTTAPGDGGTTVDNAAARLAYRVPAGWRADESSTVEVLGVEFSGSATTGPYNCGGADYSRAFAVSAAVQNSNKQTVDPAKAANSFVTAFAEEFYPQGMVVGAPAVETGQLGGKKSVTLTADVGTKPTKPDCEASGAAISVLAVDLDNATADHPSGVALLVVVRDRAGGPTDPAPVPDPVAAGILASAEVD</sequence>
<dbReference type="Proteomes" id="UP000019277">
    <property type="component" value="Unassembled WGS sequence"/>
</dbReference>
<dbReference type="InterPro" id="IPR058330">
    <property type="entry name" value="DUF8017"/>
</dbReference>
<dbReference type="AlphaFoldDB" id="W7IMK7"/>
<name>W7IMK7_9PSEU</name>
<evidence type="ECO:0000259" key="2">
    <source>
        <dbReference type="Pfam" id="PF26056"/>
    </source>
</evidence>